<name>A0A9R1VI49_LACSA</name>
<protein>
    <recommendedName>
        <fullName evidence="5">Ubiquitin-like protease family profile domain-containing protein</fullName>
    </recommendedName>
</protein>
<dbReference type="PROSITE" id="PS50600">
    <property type="entry name" value="ULP_PROTEASE"/>
    <property type="match status" value="1"/>
</dbReference>
<dbReference type="InterPro" id="IPR038765">
    <property type="entry name" value="Papain-like_cys_pep_sf"/>
</dbReference>
<dbReference type="Proteomes" id="UP000235145">
    <property type="component" value="Unassembled WGS sequence"/>
</dbReference>
<evidence type="ECO:0000313" key="7">
    <source>
        <dbReference type="Proteomes" id="UP000235145"/>
    </source>
</evidence>
<dbReference type="GO" id="GO:0008234">
    <property type="term" value="F:cysteine-type peptidase activity"/>
    <property type="evidence" value="ECO:0007669"/>
    <property type="project" value="UniProtKB-KW"/>
</dbReference>
<evidence type="ECO:0000256" key="1">
    <source>
        <dbReference type="ARBA" id="ARBA00005234"/>
    </source>
</evidence>
<gene>
    <name evidence="6" type="ORF">LSAT_V11C500265630</name>
</gene>
<accession>A0A9R1VI49</accession>
<comment type="similarity">
    <text evidence="1">Belongs to the peptidase C48 family.</text>
</comment>
<keyword evidence="4" id="KW-0788">Thiol protease</keyword>
<evidence type="ECO:0000259" key="5">
    <source>
        <dbReference type="PROSITE" id="PS50600"/>
    </source>
</evidence>
<proteinExistence type="inferred from homology"/>
<feature type="domain" description="Ubiquitin-like protease family profile" evidence="5">
    <location>
        <begin position="1"/>
        <end position="212"/>
    </location>
</feature>
<keyword evidence="3" id="KW-0378">Hydrolase</keyword>
<keyword evidence="2" id="KW-0645">Protease</keyword>
<dbReference type="EMBL" id="NBSK02000005">
    <property type="protein sequence ID" value="KAJ0205182.1"/>
    <property type="molecule type" value="Genomic_DNA"/>
</dbReference>
<dbReference type="GO" id="GO:0006508">
    <property type="term" value="P:proteolysis"/>
    <property type="evidence" value="ECO:0007669"/>
    <property type="project" value="UniProtKB-KW"/>
</dbReference>
<dbReference type="SUPFAM" id="SSF54001">
    <property type="entry name" value="Cysteine proteinases"/>
    <property type="match status" value="1"/>
</dbReference>
<dbReference type="Gene3D" id="3.40.395.10">
    <property type="entry name" value="Adenoviral Proteinase, Chain A"/>
    <property type="match status" value="1"/>
</dbReference>
<keyword evidence="7" id="KW-1185">Reference proteome</keyword>
<reference evidence="6 7" key="1">
    <citation type="journal article" date="2017" name="Nat. Commun.">
        <title>Genome assembly with in vitro proximity ligation data and whole-genome triplication in lettuce.</title>
        <authorList>
            <person name="Reyes-Chin-Wo S."/>
            <person name="Wang Z."/>
            <person name="Yang X."/>
            <person name="Kozik A."/>
            <person name="Arikit S."/>
            <person name="Song C."/>
            <person name="Xia L."/>
            <person name="Froenicke L."/>
            <person name="Lavelle D.O."/>
            <person name="Truco M.J."/>
            <person name="Xia R."/>
            <person name="Zhu S."/>
            <person name="Xu C."/>
            <person name="Xu H."/>
            <person name="Xu X."/>
            <person name="Cox K."/>
            <person name="Korf I."/>
            <person name="Meyers B.C."/>
            <person name="Michelmore R.W."/>
        </authorList>
    </citation>
    <scope>NUCLEOTIDE SEQUENCE [LARGE SCALE GENOMIC DNA]</scope>
    <source>
        <strain evidence="7">cv. Salinas</strain>
        <tissue evidence="6">Seedlings</tissue>
    </source>
</reference>
<dbReference type="Pfam" id="PF02902">
    <property type="entry name" value="Peptidase_C48"/>
    <property type="match status" value="1"/>
</dbReference>
<dbReference type="PANTHER" id="PTHR12606">
    <property type="entry name" value="SENTRIN/SUMO-SPECIFIC PROTEASE"/>
    <property type="match status" value="1"/>
</dbReference>
<evidence type="ECO:0000256" key="3">
    <source>
        <dbReference type="ARBA" id="ARBA00022801"/>
    </source>
</evidence>
<evidence type="ECO:0000313" key="6">
    <source>
        <dbReference type="EMBL" id="KAJ0205182.1"/>
    </source>
</evidence>
<dbReference type="PANTHER" id="PTHR12606:SF151">
    <property type="entry name" value="UBIQUITIN-LIKE PROTEASE FAMILY PROFILE DOMAIN-CONTAINING PROTEIN"/>
    <property type="match status" value="1"/>
</dbReference>
<organism evidence="6 7">
    <name type="scientific">Lactuca sativa</name>
    <name type="common">Garden lettuce</name>
    <dbReference type="NCBI Taxonomy" id="4236"/>
    <lineage>
        <taxon>Eukaryota</taxon>
        <taxon>Viridiplantae</taxon>
        <taxon>Streptophyta</taxon>
        <taxon>Embryophyta</taxon>
        <taxon>Tracheophyta</taxon>
        <taxon>Spermatophyta</taxon>
        <taxon>Magnoliopsida</taxon>
        <taxon>eudicotyledons</taxon>
        <taxon>Gunneridae</taxon>
        <taxon>Pentapetalae</taxon>
        <taxon>asterids</taxon>
        <taxon>campanulids</taxon>
        <taxon>Asterales</taxon>
        <taxon>Asteraceae</taxon>
        <taxon>Cichorioideae</taxon>
        <taxon>Cichorieae</taxon>
        <taxon>Lactucinae</taxon>
        <taxon>Lactuca</taxon>
    </lineage>
</organism>
<evidence type="ECO:0000256" key="2">
    <source>
        <dbReference type="ARBA" id="ARBA00022670"/>
    </source>
</evidence>
<dbReference type="InterPro" id="IPR003653">
    <property type="entry name" value="Peptidase_C48_C"/>
</dbReference>
<comment type="caution">
    <text evidence="6">The sequence shown here is derived from an EMBL/GenBank/DDBJ whole genome shotgun (WGS) entry which is preliminary data.</text>
</comment>
<evidence type="ECO:0000256" key="4">
    <source>
        <dbReference type="ARBA" id="ARBA00022807"/>
    </source>
</evidence>
<dbReference type="AlphaFoldDB" id="A0A9R1VI49"/>
<sequence>MTRYTQHQSMCEEEKIWLLSVQYPLLFLQYCLLIRTLQFYAHNLTYKVRHRFYNLILDKDFWSLLFGHKDDSWLDEIRVIRLHLLQRMLNTLTLWFHGRMWIGYKYSFIEIKVCMSIHYYPNHWLLGDLHLESMGVYHSLGRSAYNWLESNGTFIGYEARVTKLLEKINYWRRRNIPGTPLKMIITREDNVPQQNSHLGDCGVFVCMFMEQLVSRQPIRLVTDPIKAAMEFRQRMEKSFGDHVLVLCSCM</sequence>